<sequence length="253" mass="27569">MSLKIQYIIDMMLVKLILAGALVTGLIILGSRLGLPNLPEIERKVTPSGFDGDPVIVVKDASKIFLYGNFAEKLPASRLLQQSACESLVNGGFYTEKNEPIGLFVTEGSFLSQRAANATFDGYLTIDEAGNARIASYNPSGNYRVALQSGPILIENNQKKLLKLKNDERARRVIVGLTKDKRIIFAVFYDKDSVFNGPLLADLPRAVLQLGDEIGIEFESALNLDGGSASAFITPTFKVTEASPIGSYFCIRK</sequence>
<dbReference type="STRING" id="1618665.UY55_C0010G0005"/>
<dbReference type="InterPro" id="IPR018711">
    <property type="entry name" value="NAGPA"/>
</dbReference>
<dbReference type="EMBL" id="LCQK01000010">
    <property type="protein sequence ID" value="KKW14444.1"/>
    <property type="molecule type" value="Genomic_DNA"/>
</dbReference>
<organism evidence="2 3">
    <name type="scientific">Candidatus Jorgensenbacteria bacterium GW2011_GWB1_50_10</name>
    <dbReference type="NCBI Taxonomy" id="1618665"/>
    <lineage>
        <taxon>Bacteria</taxon>
        <taxon>Candidatus Joergenseniibacteriota</taxon>
    </lineage>
</organism>
<dbReference type="Proteomes" id="UP000034224">
    <property type="component" value="Unassembled WGS sequence"/>
</dbReference>
<feature type="domain" description="Phosphodiester glycosidase" evidence="1">
    <location>
        <begin position="87"/>
        <end position="241"/>
    </location>
</feature>
<gene>
    <name evidence="2" type="ORF">UY55_C0010G0005</name>
</gene>
<comment type="caution">
    <text evidence="2">The sequence shown here is derived from an EMBL/GenBank/DDBJ whole genome shotgun (WGS) entry which is preliminary data.</text>
</comment>
<accession>A0A0G1Z6C2</accession>
<evidence type="ECO:0000313" key="2">
    <source>
        <dbReference type="EMBL" id="KKW14444.1"/>
    </source>
</evidence>
<name>A0A0G1Z6C2_9BACT</name>
<dbReference type="Pfam" id="PF09992">
    <property type="entry name" value="NAGPA"/>
    <property type="match status" value="1"/>
</dbReference>
<proteinExistence type="predicted"/>
<protein>
    <recommendedName>
        <fullName evidence="1">Phosphodiester glycosidase domain-containing protein</fullName>
    </recommendedName>
</protein>
<dbReference type="AlphaFoldDB" id="A0A0G1Z6C2"/>
<reference evidence="2 3" key="1">
    <citation type="journal article" date="2015" name="Nature">
        <title>rRNA introns, odd ribosomes, and small enigmatic genomes across a large radiation of phyla.</title>
        <authorList>
            <person name="Brown C.T."/>
            <person name="Hug L.A."/>
            <person name="Thomas B.C."/>
            <person name="Sharon I."/>
            <person name="Castelle C.J."/>
            <person name="Singh A."/>
            <person name="Wilkins M.J."/>
            <person name="Williams K.H."/>
            <person name="Banfield J.F."/>
        </authorList>
    </citation>
    <scope>NUCLEOTIDE SEQUENCE [LARGE SCALE GENOMIC DNA]</scope>
</reference>
<evidence type="ECO:0000313" key="3">
    <source>
        <dbReference type="Proteomes" id="UP000034224"/>
    </source>
</evidence>
<evidence type="ECO:0000259" key="1">
    <source>
        <dbReference type="Pfam" id="PF09992"/>
    </source>
</evidence>